<keyword evidence="1" id="KW-0175">Coiled coil</keyword>
<keyword evidence="3" id="KW-0472">Membrane</keyword>
<name>A0A1J1GZJ2_PLAGA</name>
<evidence type="ECO:0000313" key="4">
    <source>
        <dbReference type="EMBL" id="CRG97992.1"/>
    </source>
</evidence>
<sequence>MDIEKEPIRRKRRDLTSGALGRYHHRNWKQNFQSTVNSKILQIKREKSPKMRKRLCRYFNYWVDDRREAFMNLKNEYRLVGNINNLWAQNQKYVDEKLKTSINDSCKRIENKNKKDIRDKKKVIEDFCEDKEEHLQELNENITEEKCTKYNNWLDEKKKFFESKKWINEQMTFDENLEISENCTLNNMNTFVTSSECSRINKKENYSCDSKISENCNQSHLLTPDSSFGNASDHDSIETITIKPNTTTNLSTTTINSTTTIEITSNTSVESTTQTPGSTQKLTSTIASIHSDPNLPKPAALKAIEPVISQRDVSPTTPTPSSTAKVASTTMSTHSDENSPKALPVKAMNPTEKPVTSDIILTSGNNVKLPTVSDSSESSISHTSRSTNADISGNSQIELSPTTPTSAPNITLSSIANQKNMPITIQAPITNSTSSSSNTTLNIPSISPTSANVNETQLETMFETTASSGNTSTPTSTIRTANISTNLSITSNANTNTSTDLFTLTPTNSSISTTKLTIPSTILTSETTLQTKNISSHVDKSTYTTGFTLAVSTDTTKTISSTMIYNSPLITNKSAFNSSVNTSLTYTNYYVNGNHSNDNIQNISSNNTLTTTQLPVQNATTNVTSNNILTTTPIPTHNTTTNVTTDNPNTPICTSNIPVLIALSLGASLLLIIFLFVILYKHRRTRFLPGKGSKKRKKHTKRKNQKENSMNFIMMPSEIPYELLESNIQLNNVRNRTNNSLCSIIFENEINNALTEKSGENEINIKTKSDIAIIREKLKWKIMIEIYTIVIDECKKEEWKKNRKVFFDICLEELKNEGMYLDITIENEKKDNVTIMLENTKLLWKQYKKEHRKILEKWKKEKWFENLKREWKEEEVNYSEIIKEERIIKSTENDLNNPSLEKQKVIWRNWVKKHTAWLHDSYDQKWFNELLEIYKIEEEIKENIEGEDSEEGNIKIEREEKSDKDSKKNNLKLKLWIDIHMMVLKECKREERMMIKNEFLKTCIEELKTTINTEELLEVENEIRENIILENKKEELEKLKRENWFIELKIDWNKKEKKYMEELSKKNLPEDNEERIKNFIIYEQKIIWKKYWEEINKKWIENESMEKWLINLIEENVNEDENKVKIKEIKDELEEYKEKTNTSKEGRNVEEKKMKDEEVQIKNKKNFFTLKKKPKWKTMIEIQMIIMEDCKQKEWELNREKFLKICLEEWKGDERLYGNIVRKNSTMNIKESTIIALERQKMFSRKLIERHKKLIEKWRTEEWFNSLIEEWKKEENIHIGTTDKKKSIQGTYSIEKNIGLEKKNEIWSQWIKKQRRLFTQYEKESLFNRLLDEYNEEEDMYERKDKQTKEKKNNIDNMERDPKTVDIKDDVSGKIERVNLISKLWIEIYMMILDQCKKEEIEYMKKEFLKTYIEGKNGYKELNEHEITKKEINDEEKEGIINDMIERKKEQWESWKRQEWFQELKLNWYKAGYINDMEESKILGDSKVVTENFIYERQLSERQWLEKQRKFLRKWNKQKLKKSMKNKYKNDQIEEENEENIPKDNWDITIL</sequence>
<feature type="coiled-coil region" evidence="1">
    <location>
        <begin position="1019"/>
        <end position="1049"/>
    </location>
</feature>
<evidence type="ECO:0000256" key="1">
    <source>
        <dbReference type="SAM" id="Coils"/>
    </source>
</evidence>
<keyword evidence="5" id="KW-1185">Reference proteome</keyword>
<keyword evidence="3" id="KW-1133">Transmembrane helix</keyword>
<feature type="compositionally biased region" description="Low complexity" evidence="2">
    <location>
        <begin position="313"/>
        <end position="330"/>
    </location>
</feature>
<feature type="compositionally biased region" description="Low complexity" evidence="2">
    <location>
        <begin position="428"/>
        <end position="447"/>
    </location>
</feature>
<dbReference type="GeneID" id="39728946"/>
<dbReference type="RefSeq" id="XP_028530789.1">
    <property type="nucleotide sequence ID" value="XM_028674437.1"/>
</dbReference>
<dbReference type="OMA" id="NPPELTY"/>
<evidence type="ECO:0000256" key="2">
    <source>
        <dbReference type="SAM" id="MobiDB-lite"/>
    </source>
</evidence>
<dbReference type="EMBL" id="CVMV01000132">
    <property type="protein sequence ID" value="CRG97992.1"/>
    <property type="molecule type" value="Genomic_DNA"/>
</dbReference>
<dbReference type="InterPro" id="IPR053121">
    <property type="entry name" value="Spore_Coat_Assembly"/>
</dbReference>
<dbReference type="VEuPathDB" id="PlasmoDB:PGAL8A_00042100"/>
<dbReference type="Proteomes" id="UP000220797">
    <property type="component" value="Unassembled WGS sequence"/>
</dbReference>
<comment type="caution">
    <text evidence="4">The sequence shown here is derived from an EMBL/GenBank/DDBJ whole genome shotgun (WGS) entry which is preliminary data.</text>
</comment>
<dbReference type="OrthoDB" id="375150at2759"/>
<feature type="compositionally biased region" description="Low complexity" evidence="2">
    <location>
        <begin position="373"/>
        <end position="386"/>
    </location>
</feature>
<feature type="transmembrane region" description="Helical" evidence="3">
    <location>
        <begin position="657"/>
        <end position="680"/>
    </location>
</feature>
<feature type="region of interest" description="Disordered" evidence="2">
    <location>
        <begin position="311"/>
        <end position="349"/>
    </location>
</feature>
<feature type="compositionally biased region" description="Polar residues" evidence="2">
    <location>
        <begin position="387"/>
        <end position="414"/>
    </location>
</feature>
<accession>A0A1J1GZJ2</accession>
<feature type="region of interest" description="Disordered" evidence="2">
    <location>
        <begin position="366"/>
        <end position="414"/>
    </location>
</feature>
<feature type="coiled-coil region" evidence="1">
    <location>
        <begin position="1110"/>
        <end position="1146"/>
    </location>
</feature>
<reference evidence="4" key="1">
    <citation type="submission" date="2015-04" db="EMBL/GenBank/DDBJ databases">
        <authorList>
            <consortium name="Pathogen Informatics"/>
        </authorList>
    </citation>
    <scope>NUCLEOTIDE SEQUENCE [LARGE SCALE GENOMIC DNA]</scope>
    <source>
        <strain evidence="4">8A</strain>
    </source>
</reference>
<organism evidence="4 5">
    <name type="scientific">Plasmodium gallinaceum</name>
    <dbReference type="NCBI Taxonomy" id="5849"/>
    <lineage>
        <taxon>Eukaryota</taxon>
        <taxon>Sar</taxon>
        <taxon>Alveolata</taxon>
        <taxon>Apicomplexa</taxon>
        <taxon>Aconoidasida</taxon>
        <taxon>Haemosporida</taxon>
        <taxon>Plasmodiidae</taxon>
        <taxon>Plasmodium</taxon>
        <taxon>Plasmodium (Haemamoeba)</taxon>
    </lineage>
</organism>
<keyword evidence="3" id="KW-0812">Transmembrane</keyword>
<gene>
    <name evidence="4" type="ORF">PGAL8A_00042100</name>
</gene>
<evidence type="ECO:0000313" key="5">
    <source>
        <dbReference type="Proteomes" id="UP000220797"/>
    </source>
</evidence>
<feature type="region of interest" description="Disordered" evidence="2">
    <location>
        <begin position="1341"/>
        <end position="1361"/>
    </location>
</feature>
<protein>
    <submittedName>
        <fullName evidence="4">Surface-associated interspersed protein (SURFIN)</fullName>
    </submittedName>
</protein>
<dbReference type="PANTHER" id="PTHR35365">
    <property type="entry name" value="LP04239P"/>
    <property type="match status" value="1"/>
</dbReference>
<dbReference type="PANTHER" id="PTHR35365:SF18">
    <property type="entry name" value="MUCIN-19-LIKE-RELATED"/>
    <property type="match status" value="1"/>
</dbReference>
<proteinExistence type="predicted"/>
<feature type="region of interest" description="Disordered" evidence="2">
    <location>
        <begin position="428"/>
        <end position="453"/>
    </location>
</feature>
<evidence type="ECO:0000256" key="3">
    <source>
        <dbReference type="SAM" id="Phobius"/>
    </source>
</evidence>
<feature type="coiled-coil region" evidence="1">
    <location>
        <begin position="121"/>
        <end position="148"/>
    </location>
</feature>